<dbReference type="Gene3D" id="3.40.50.2000">
    <property type="entry name" value="Glycogen Phosphorylase B"/>
    <property type="match status" value="2"/>
</dbReference>
<proteinExistence type="predicted"/>
<dbReference type="EMBL" id="JBHUMR010000014">
    <property type="protein sequence ID" value="MFD2617779.1"/>
    <property type="molecule type" value="Genomic_DNA"/>
</dbReference>
<dbReference type="InterPro" id="IPR028098">
    <property type="entry name" value="Glyco_trans_4-like_N"/>
</dbReference>
<evidence type="ECO:0000313" key="3">
    <source>
        <dbReference type="EMBL" id="MFD2617779.1"/>
    </source>
</evidence>
<keyword evidence="3" id="KW-0328">Glycosyltransferase</keyword>
<protein>
    <submittedName>
        <fullName evidence="3">Glycosyltransferase family 4 protein</fullName>
        <ecNumber evidence="3">2.4.-.-</ecNumber>
    </submittedName>
</protein>
<evidence type="ECO:0000259" key="2">
    <source>
        <dbReference type="Pfam" id="PF13439"/>
    </source>
</evidence>
<name>A0ABW5PSE2_9BACI</name>
<dbReference type="Proteomes" id="UP001597458">
    <property type="component" value="Unassembled WGS sequence"/>
</dbReference>
<feature type="domain" description="Glycosyl transferase family 1" evidence="1">
    <location>
        <begin position="154"/>
        <end position="315"/>
    </location>
</feature>
<accession>A0ABW5PSE2</accession>
<reference evidence="4" key="1">
    <citation type="journal article" date="2019" name="Int. J. Syst. Evol. Microbiol.">
        <title>The Global Catalogue of Microorganisms (GCM) 10K type strain sequencing project: providing services to taxonomists for standard genome sequencing and annotation.</title>
        <authorList>
            <consortium name="The Broad Institute Genomics Platform"/>
            <consortium name="The Broad Institute Genome Sequencing Center for Infectious Disease"/>
            <person name="Wu L."/>
            <person name="Ma J."/>
        </authorList>
    </citation>
    <scope>NUCLEOTIDE SEQUENCE [LARGE SCALE GENOMIC DNA]</scope>
    <source>
        <strain evidence="4">TISTR 2241</strain>
    </source>
</reference>
<keyword evidence="3" id="KW-0808">Transferase</keyword>
<dbReference type="PANTHER" id="PTHR45947:SF3">
    <property type="entry name" value="SULFOQUINOVOSYL TRANSFERASE SQD2"/>
    <property type="match status" value="1"/>
</dbReference>
<evidence type="ECO:0000313" key="4">
    <source>
        <dbReference type="Proteomes" id="UP001597458"/>
    </source>
</evidence>
<evidence type="ECO:0000259" key="1">
    <source>
        <dbReference type="Pfam" id="PF00534"/>
    </source>
</evidence>
<dbReference type="InterPro" id="IPR050194">
    <property type="entry name" value="Glycosyltransferase_grp1"/>
</dbReference>
<feature type="domain" description="Glycosyltransferase subfamily 4-like N-terminal" evidence="2">
    <location>
        <begin position="39"/>
        <end position="138"/>
    </location>
</feature>
<dbReference type="EC" id="2.4.-.-" evidence="3"/>
<dbReference type="SUPFAM" id="SSF53756">
    <property type="entry name" value="UDP-Glycosyltransferase/glycogen phosphorylase"/>
    <property type="match status" value="1"/>
</dbReference>
<dbReference type="Pfam" id="PF13439">
    <property type="entry name" value="Glyco_transf_4"/>
    <property type="match status" value="1"/>
</dbReference>
<keyword evidence="4" id="KW-1185">Reference proteome</keyword>
<sequence>MIKLNMFSSAEKVKGQGVASAYRELVNVIQSHLTSINMTINKFTKADITHYHTIDFRFFLSTFFRQRLGIKLGYVHFLPETIDDSLSLPKPIRKLFYRYIILFYQRMDELIVVNPSFIPKLIAYGIDEDRIHYIPNFVSNKSFYPVYDKREKQVLRTEHGWPIDQFIVIGAGQVQYRKGVLDFIETAKRLPHLTFIWAGGFSFGKMTAGYEELKKIYDHPPKNVHFIGIVDRDKMNVYYQMADMFFLPSYNELFPMTVLEAMNCEIPILLRDLDLYQSILDGYYLKASNVDEFVSLIRRLEGESSIYKEAVQRSKKGAVYYSEERVVKLWKDTYLTLLNRRQQHDKTNSKNHL</sequence>
<dbReference type="GO" id="GO:0016757">
    <property type="term" value="F:glycosyltransferase activity"/>
    <property type="evidence" value="ECO:0007669"/>
    <property type="project" value="UniProtKB-KW"/>
</dbReference>
<dbReference type="Pfam" id="PF00534">
    <property type="entry name" value="Glycos_transf_1"/>
    <property type="match status" value="1"/>
</dbReference>
<dbReference type="InterPro" id="IPR001296">
    <property type="entry name" value="Glyco_trans_1"/>
</dbReference>
<gene>
    <name evidence="3" type="ORF">ACFSTF_10730</name>
</gene>
<dbReference type="PANTHER" id="PTHR45947">
    <property type="entry name" value="SULFOQUINOVOSYL TRANSFERASE SQD2"/>
    <property type="match status" value="1"/>
</dbReference>
<dbReference type="CDD" id="cd03801">
    <property type="entry name" value="GT4_PimA-like"/>
    <property type="match status" value="1"/>
</dbReference>
<comment type="caution">
    <text evidence="3">The sequence shown here is derived from an EMBL/GenBank/DDBJ whole genome shotgun (WGS) entry which is preliminary data.</text>
</comment>
<organism evidence="3 4">
    <name type="scientific">Terrilactibacillus laevilacticus</name>
    <dbReference type="NCBI Taxonomy" id="1380157"/>
    <lineage>
        <taxon>Bacteria</taxon>
        <taxon>Bacillati</taxon>
        <taxon>Bacillota</taxon>
        <taxon>Bacilli</taxon>
        <taxon>Bacillales</taxon>
        <taxon>Bacillaceae</taxon>
        <taxon>Terrilactibacillus</taxon>
    </lineage>
</organism>
<dbReference type="RefSeq" id="WP_141190267.1">
    <property type="nucleotide sequence ID" value="NZ_JBHUMR010000014.1"/>
</dbReference>